<evidence type="ECO:0000256" key="2">
    <source>
        <dbReference type="SAM" id="Phobius"/>
    </source>
</evidence>
<feature type="transmembrane region" description="Helical" evidence="2">
    <location>
        <begin position="20"/>
        <end position="39"/>
    </location>
</feature>
<keyword evidence="2" id="KW-0472">Membrane</keyword>
<keyword evidence="2" id="KW-1133">Transmembrane helix</keyword>
<feature type="compositionally biased region" description="Polar residues" evidence="1">
    <location>
        <begin position="95"/>
        <end position="106"/>
    </location>
</feature>
<accession>A0A3N2CYR5</accession>
<protein>
    <submittedName>
        <fullName evidence="3">Uncharacterized protein</fullName>
    </submittedName>
</protein>
<gene>
    <name evidence="3" type="ORF">EDD33_3583</name>
</gene>
<dbReference type="AlphaFoldDB" id="A0A3N2CYR5"/>
<dbReference type="EMBL" id="RKHO01000001">
    <property type="protein sequence ID" value="ROR92685.1"/>
    <property type="molecule type" value="Genomic_DNA"/>
</dbReference>
<organism evidence="3 4">
    <name type="scientific">Nocardioides aurantiacus</name>
    <dbReference type="NCBI Taxonomy" id="86796"/>
    <lineage>
        <taxon>Bacteria</taxon>
        <taxon>Bacillati</taxon>
        <taxon>Actinomycetota</taxon>
        <taxon>Actinomycetes</taxon>
        <taxon>Propionibacteriales</taxon>
        <taxon>Nocardioidaceae</taxon>
        <taxon>Nocardioides</taxon>
    </lineage>
</organism>
<dbReference type="OrthoDB" id="5197508at2"/>
<evidence type="ECO:0000256" key="1">
    <source>
        <dbReference type="SAM" id="MobiDB-lite"/>
    </source>
</evidence>
<name>A0A3N2CYR5_9ACTN</name>
<evidence type="ECO:0000313" key="3">
    <source>
        <dbReference type="EMBL" id="ROR92685.1"/>
    </source>
</evidence>
<dbReference type="RefSeq" id="WP_123392343.1">
    <property type="nucleotide sequence ID" value="NZ_RKHO01000001.1"/>
</dbReference>
<feature type="region of interest" description="Disordered" evidence="1">
    <location>
        <begin position="51"/>
        <end position="106"/>
    </location>
</feature>
<keyword evidence="2" id="KW-0812">Transmembrane</keyword>
<comment type="caution">
    <text evidence="3">The sequence shown here is derived from an EMBL/GenBank/DDBJ whole genome shotgun (WGS) entry which is preliminary data.</text>
</comment>
<sequence>MDHDDQDERSEQVRGALVKGLVALLAVAIVIALGTVLMVRTLGLDEGESDVAVGSATEPSDPLPSSALPVPGEESPSAPPSESPSESAADGDISLSVSPSSVGPMQRINLTGTYRGGDNARLEVQRQENGAWTSFGVDAGVTAGTFQTYVMSGRTGENLFRLFDPAARKASNVVRVTIG</sequence>
<dbReference type="Proteomes" id="UP000281738">
    <property type="component" value="Unassembled WGS sequence"/>
</dbReference>
<proteinExistence type="predicted"/>
<evidence type="ECO:0000313" key="4">
    <source>
        <dbReference type="Proteomes" id="UP000281738"/>
    </source>
</evidence>
<keyword evidence="4" id="KW-1185">Reference proteome</keyword>
<reference evidence="3 4" key="1">
    <citation type="submission" date="2018-11" db="EMBL/GenBank/DDBJ databases">
        <title>Sequencing the genomes of 1000 actinobacteria strains.</title>
        <authorList>
            <person name="Klenk H.-P."/>
        </authorList>
    </citation>
    <scope>NUCLEOTIDE SEQUENCE [LARGE SCALE GENOMIC DNA]</scope>
    <source>
        <strain evidence="3 4">DSM 12652</strain>
    </source>
</reference>